<dbReference type="Proteomes" id="UP000887579">
    <property type="component" value="Unplaced"/>
</dbReference>
<sequence length="136" mass="14909">DNFSRASGGFAGSSNLHRDENKKPSAKSKLIIGNVAKSVPITPHKTRTGKVYSRLSTIFAHKISQQLPHDQVKIIEEKVESFCNLEAGDEESEHNDLKNTEGGGDADILSRDGEKTVKNLPEKLSEPLPPRLPKLP</sequence>
<evidence type="ECO:0000313" key="1">
    <source>
        <dbReference type="Proteomes" id="UP000887579"/>
    </source>
</evidence>
<proteinExistence type="predicted"/>
<dbReference type="WBParaSite" id="ES5_v2.g28887.t1">
    <property type="protein sequence ID" value="ES5_v2.g28887.t1"/>
    <property type="gene ID" value="ES5_v2.g28887"/>
</dbReference>
<accession>A0AC34GGU4</accession>
<organism evidence="1 2">
    <name type="scientific">Panagrolaimus sp. ES5</name>
    <dbReference type="NCBI Taxonomy" id="591445"/>
    <lineage>
        <taxon>Eukaryota</taxon>
        <taxon>Metazoa</taxon>
        <taxon>Ecdysozoa</taxon>
        <taxon>Nematoda</taxon>
        <taxon>Chromadorea</taxon>
        <taxon>Rhabditida</taxon>
        <taxon>Tylenchina</taxon>
        <taxon>Panagrolaimomorpha</taxon>
        <taxon>Panagrolaimoidea</taxon>
        <taxon>Panagrolaimidae</taxon>
        <taxon>Panagrolaimus</taxon>
    </lineage>
</organism>
<reference evidence="2" key="1">
    <citation type="submission" date="2022-11" db="UniProtKB">
        <authorList>
            <consortium name="WormBaseParasite"/>
        </authorList>
    </citation>
    <scope>IDENTIFICATION</scope>
</reference>
<evidence type="ECO:0000313" key="2">
    <source>
        <dbReference type="WBParaSite" id="ES5_v2.g28887.t1"/>
    </source>
</evidence>
<name>A0AC34GGU4_9BILA</name>
<protein>
    <submittedName>
        <fullName evidence="2">Uncharacterized protein</fullName>
    </submittedName>
</protein>